<comment type="caution">
    <text evidence="3">The sequence shown here is derived from an EMBL/GenBank/DDBJ whole genome shotgun (WGS) entry which is preliminary data.</text>
</comment>
<protein>
    <submittedName>
        <fullName evidence="3">Uncharacterized protein</fullName>
    </submittedName>
</protein>
<evidence type="ECO:0000256" key="2">
    <source>
        <dbReference type="SAM" id="MobiDB-lite"/>
    </source>
</evidence>
<sequence>MDQSKKSNKIRDIVRLQQILKKWKKMANASKNNTNITNTSSSTTTSSTTTTTTTSKSMKFLKRTLSFNDVSNDTAAVPKGFLAVCVGKKETMMKRFIIPTEYLRHQAFGILLREAEEEFGFQQEGVLKIPCEVPVFEKILKVVEEKKEVNFFLHELGSFAADKDIISCCSPPSDCDLTTPHHPQMCR</sequence>
<gene>
    <name evidence="3" type="ORF">TIFTF001_031680</name>
</gene>
<evidence type="ECO:0000313" key="4">
    <source>
        <dbReference type="Proteomes" id="UP001187192"/>
    </source>
</evidence>
<dbReference type="PANTHER" id="PTHR31374:SF6">
    <property type="entry name" value="OS04G0608300 PROTEIN"/>
    <property type="match status" value="1"/>
</dbReference>
<dbReference type="InterPro" id="IPR003676">
    <property type="entry name" value="SAUR_fam"/>
</dbReference>
<dbReference type="Gramene" id="FCD_00024020-RA">
    <property type="protein sequence ID" value="FCD_00024020-RA:cds"/>
    <property type="gene ID" value="FCD_00024020"/>
</dbReference>
<accession>A0AA88J5G8</accession>
<feature type="region of interest" description="Disordered" evidence="2">
    <location>
        <begin position="30"/>
        <end position="53"/>
    </location>
</feature>
<dbReference type="AlphaFoldDB" id="A0AA88J5G8"/>
<proteinExistence type="inferred from homology"/>
<dbReference type="Pfam" id="PF02519">
    <property type="entry name" value="Auxin_inducible"/>
    <property type="match status" value="1"/>
</dbReference>
<dbReference type="Proteomes" id="UP001187192">
    <property type="component" value="Unassembled WGS sequence"/>
</dbReference>
<dbReference type="GO" id="GO:0009733">
    <property type="term" value="P:response to auxin"/>
    <property type="evidence" value="ECO:0007669"/>
    <property type="project" value="InterPro"/>
</dbReference>
<dbReference type="EMBL" id="BTGU01000131">
    <property type="protein sequence ID" value="GMN62585.1"/>
    <property type="molecule type" value="Genomic_DNA"/>
</dbReference>
<reference evidence="3" key="1">
    <citation type="submission" date="2023-07" db="EMBL/GenBank/DDBJ databases">
        <title>draft genome sequence of fig (Ficus carica).</title>
        <authorList>
            <person name="Takahashi T."/>
            <person name="Nishimura K."/>
        </authorList>
    </citation>
    <scope>NUCLEOTIDE SEQUENCE</scope>
</reference>
<dbReference type="PANTHER" id="PTHR31374">
    <property type="entry name" value="AUXIN-INDUCED PROTEIN-LIKE-RELATED"/>
    <property type="match status" value="1"/>
</dbReference>
<keyword evidence="4" id="KW-1185">Reference proteome</keyword>
<organism evidence="3 4">
    <name type="scientific">Ficus carica</name>
    <name type="common">Common fig</name>
    <dbReference type="NCBI Taxonomy" id="3494"/>
    <lineage>
        <taxon>Eukaryota</taxon>
        <taxon>Viridiplantae</taxon>
        <taxon>Streptophyta</taxon>
        <taxon>Embryophyta</taxon>
        <taxon>Tracheophyta</taxon>
        <taxon>Spermatophyta</taxon>
        <taxon>Magnoliopsida</taxon>
        <taxon>eudicotyledons</taxon>
        <taxon>Gunneridae</taxon>
        <taxon>Pentapetalae</taxon>
        <taxon>rosids</taxon>
        <taxon>fabids</taxon>
        <taxon>Rosales</taxon>
        <taxon>Moraceae</taxon>
        <taxon>Ficeae</taxon>
        <taxon>Ficus</taxon>
    </lineage>
</organism>
<evidence type="ECO:0000313" key="3">
    <source>
        <dbReference type="EMBL" id="GMN62585.1"/>
    </source>
</evidence>
<evidence type="ECO:0000256" key="1">
    <source>
        <dbReference type="ARBA" id="ARBA00006974"/>
    </source>
</evidence>
<name>A0AA88J5G8_FICCA</name>
<comment type="similarity">
    <text evidence="1">Belongs to the ARG7 family.</text>
</comment>